<dbReference type="EMBL" id="JAABOE010000002">
    <property type="protein sequence ID" value="KAF3192138.1"/>
    <property type="molecule type" value="Genomic_DNA"/>
</dbReference>
<comment type="caution">
    <text evidence="1">The sequence shown here is derived from an EMBL/GenBank/DDBJ whole genome shotgun (WGS) entry which is preliminary data.</text>
</comment>
<evidence type="ECO:0000313" key="1">
    <source>
        <dbReference type="EMBL" id="KAF3192138.1"/>
    </source>
</evidence>
<accession>A0A7C8U715</accession>
<sequence length="329" mass="38147">MTQKCMDDYSTVDLIIDNQKTIFNPKKYSYEPPRQVDDIHVQSVHQGKDSHLRQTYGTTQTIKIPSWLYQKHEIIPDLIRELQFCHTIKPCHGTLEDHVNLFLKTIWGPSTIVPGTKEHQSFNTIRQLVTKYIRGRDCDNTGLEMKLMKLVLHRDMVIRNERRKWRAENKDAVMWSICEDGGTSYVSDQAAKLLNPNKRMESRKRDADEVLYRLGWEKNPGNWGSLRYKAHEPLHTQVLRLMLEKYGERGGKGATSGNRGELVQKEKEKENAEALKGVQTVFEVKLLHGADELEDEEKVEENKAKTEGKGKSFTRRIGVGILRFMKIKK</sequence>
<proteinExistence type="predicted"/>
<dbReference type="AlphaFoldDB" id="A0A7C8U715"/>
<name>A0A7C8U715_ORBOL</name>
<organism evidence="1 2">
    <name type="scientific">Orbilia oligospora</name>
    <name type="common">Nematode-trapping fungus</name>
    <name type="synonym">Arthrobotrys oligospora</name>
    <dbReference type="NCBI Taxonomy" id="2813651"/>
    <lineage>
        <taxon>Eukaryota</taxon>
        <taxon>Fungi</taxon>
        <taxon>Dikarya</taxon>
        <taxon>Ascomycota</taxon>
        <taxon>Pezizomycotina</taxon>
        <taxon>Orbiliomycetes</taxon>
        <taxon>Orbiliales</taxon>
        <taxon>Orbiliaceae</taxon>
        <taxon>Orbilia</taxon>
    </lineage>
</organism>
<reference evidence="1 2" key="1">
    <citation type="submission" date="2019-06" db="EMBL/GenBank/DDBJ databases">
        <authorList>
            <person name="Palmer J.M."/>
        </authorList>
    </citation>
    <scope>NUCLEOTIDE SEQUENCE [LARGE SCALE GENOMIC DNA]</scope>
    <source>
        <strain evidence="1 2">TWF788</strain>
    </source>
</reference>
<dbReference type="Proteomes" id="UP000479691">
    <property type="component" value="Unassembled WGS sequence"/>
</dbReference>
<protein>
    <submittedName>
        <fullName evidence="1">Uncharacterized protein</fullName>
    </submittedName>
</protein>
<gene>
    <name evidence="1" type="ORF">TWF788_004325</name>
</gene>
<evidence type="ECO:0000313" key="2">
    <source>
        <dbReference type="Proteomes" id="UP000479691"/>
    </source>
</evidence>